<dbReference type="InterPro" id="IPR038494">
    <property type="entry name" value="IGPD_sf"/>
</dbReference>
<sequence>MRTATITRNTSETQITVPINLDGTGKVRLDAPCAWRWNTMSAWQVKCHQPKEL</sequence>
<organism evidence="1 2">
    <name type="scientific">Kingella kingae</name>
    <dbReference type="NCBI Taxonomy" id="504"/>
    <lineage>
        <taxon>Bacteria</taxon>
        <taxon>Pseudomonadati</taxon>
        <taxon>Pseudomonadota</taxon>
        <taxon>Betaproteobacteria</taxon>
        <taxon>Neisseriales</taxon>
        <taxon>Neisseriaceae</taxon>
        <taxon>Kingella</taxon>
    </lineage>
</organism>
<name>A0AAX2J481_KINKI</name>
<dbReference type="InterPro" id="IPR020568">
    <property type="entry name" value="Ribosomal_Su5_D2-typ_SF"/>
</dbReference>
<accession>A0AAX2J481</accession>
<dbReference type="EMBL" id="LS483426">
    <property type="protein sequence ID" value="SQH25031.1"/>
    <property type="molecule type" value="Genomic_DNA"/>
</dbReference>
<protein>
    <submittedName>
        <fullName evidence="1">Imidazoleglycerol-phosphate dehydratase</fullName>
    </submittedName>
</protein>
<dbReference type="Gene3D" id="3.30.230.40">
    <property type="entry name" value="Imidazole glycerol phosphate dehydratase, domain 1"/>
    <property type="match status" value="1"/>
</dbReference>
<dbReference type="SUPFAM" id="SSF54211">
    <property type="entry name" value="Ribosomal protein S5 domain 2-like"/>
    <property type="match status" value="1"/>
</dbReference>
<reference evidence="1 2" key="1">
    <citation type="submission" date="2018-06" db="EMBL/GenBank/DDBJ databases">
        <authorList>
            <consortium name="Pathogen Informatics"/>
            <person name="Doyle S."/>
        </authorList>
    </citation>
    <scope>NUCLEOTIDE SEQUENCE [LARGE SCALE GENOMIC DNA]</scope>
    <source>
        <strain evidence="1 2">NCTC10529</strain>
    </source>
</reference>
<dbReference type="AlphaFoldDB" id="A0AAX2J481"/>
<evidence type="ECO:0000313" key="1">
    <source>
        <dbReference type="EMBL" id="SQH25031.1"/>
    </source>
</evidence>
<gene>
    <name evidence="1" type="ORF">NCTC10529_01226</name>
</gene>
<evidence type="ECO:0000313" key="2">
    <source>
        <dbReference type="Proteomes" id="UP000248598"/>
    </source>
</evidence>
<proteinExistence type="predicted"/>
<dbReference type="Proteomes" id="UP000248598">
    <property type="component" value="Chromosome 1"/>
</dbReference>